<reference evidence="2 3" key="1">
    <citation type="submission" date="2024-01" db="EMBL/GenBank/DDBJ databases">
        <title>A draft genome for a cacao thread blight-causing isolate of Paramarasmius palmivorus.</title>
        <authorList>
            <person name="Baruah I.K."/>
            <person name="Bukari Y."/>
            <person name="Amoako-Attah I."/>
            <person name="Meinhardt L.W."/>
            <person name="Bailey B.A."/>
            <person name="Cohen S.P."/>
        </authorList>
    </citation>
    <scope>NUCLEOTIDE SEQUENCE [LARGE SCALE GENOMIC DNA]</scope>
    <source>
        <strain evidence="2 3">GH-12</strain>
    </source>
</reference>
<gene>
    <name evidence="2" type="ORF">VNI00_011285</name>
</gene>
<sequence>MSFFRSSGFTFRGNPTINSVSGDQYNVTQHICSDIAQKQSTEYDQFRTVIRGDIHRLKDLHEYTFSGCKRVIFTAELLLTKMKKSKSKVTVFSYKGPAAHEMWETDFKEYSQRQSVNTFQLFGINRSDIPSLIFYDELIPIAQAFSGRKIDFWLGLYLAHILADDDWKEEQYFEELDDEDRRCAYWHHPKHVYGRIGDQHMSDRWINSRTKEICDGPSGPEFKLRLFTYDAAPLSVPLTIDMLAEGMPLRYFCTRGSEVDDSVLMHVISRYRQLPLEKVGASHEEIISRLPWATLDAVHHPSSLSGGLASSSEDYLNVEWHSVGDTLSNAIPFLGGVTRFRFERSDWPPEIFGCSPQSESSVIELSKQWLAQAHKVFTALDISAKDWERCLLVTIDDHISLTEDGDDVLVSFIRRLNSGFEISQDALQFLDAASDDSDKEASIDEPAIDEKPVEAIDEEDKDPQTADSDQPPIFLFIHPVPLAFPKLLLWTKNSHYWSFDEDGSTEIPEEMYEGLGIVKLKPKFSIRALRWPTHSYDAIREWQVARGYDPTTADFAKSLGYPEIQMAKPSSSPPAKDDDRGTSAVHENEKPYYVAVPDMDILAFGF</sequence>
<evidence type="ECO:0000313" key="3">
    <source>
        <dbReference type="Proteomes" id="UP001383192"/>
    </source>
</evidence>
<dbReference type="Proteomes" id="UP001383192">
    <property type="component" value="Unassembled WGS sequence"/>
</dbReference>
<accession>A0AAW0CFG1</accession>
<dbReference type="AlphaFoldDB" id="A0AAW0CFG1"/>
<name>A0AAW0CFG1_9AGAR</name>
<proteinExistence type="predicted"/>
<dbReference type="EMBL" id="JAYKXP010000048">
    <property type="protein sequence ID" value="KAK7037294.1"/>
    <property type="molecule type" value="Genomic_DNA"/>
</dbReference>
<feature type="region of interest" description="Disordered" evidence="1">
    <location>
        <begin position="566"/>
        <end position="588"/>
    </location>
</feature>
<organism evidence="2 3">
    <name type="scientific">Paramarasmius palmivorus</name>
    <dbReference type="NCBI Taxonomy" id="297713"/>
    <lineage>
        <taxon>Eukaryota</taxon>
        <taxon>Fungi</taxon>
        <taxon>Dikarya</taxon>
        <taxon>Basidiomycota</taxon>
        <taxon>Agaricomycotina</taxon>
        <taxon>Agaricomycetes</taxon>
        <taxon>Agaricomycetidae</taxon>
        <taxon>Agaricales</taxon>
        <taxon>Marasmiineae</taxon>
        <taxon>Marasmiaceae</taxon>
        <taxon>Paramarasmius</taxon>
    </lineage>
</organism>
<comment type="caution">
    <text evidence="2">The sequence shown here is derived from an EMBL/GenBank/DDBJ whole genome shotgun (WGS) entry which is preliminary data.</text>
</comment>
<feature type="region of interest" description="Disordered" evidence="1">
    <location>
        <begin position="437"/>
        <end position="468"/>
    </location>
</feature>
<evidence type="ECO:0000313" key="2">
    <source>
        <dbReference type="EMBL" id="KAK7037294.1"/>
    </source>
</evidence>
<protein>
    <submittedName>
        <fullName evidence="2">Uncharacterized protein</fullName>
    </submittedName>
</protein>
<evidence type="ECO:0000256" key="1">
    <source>
        <dbReference type="SAM" id="MobiDB-lite"/>
    </source>
</evidence>
<feature type="compositionally biased region" description="Basic and acidic residues" evidence="1">
    <location>
        <begin position="575"/>
        <end position="588"/>
    </location>
</feature>
<keyword evidence="3" id="KW-1185">Reference proteome</keyword>